<feature type="signal peptide" evidence="1">
    <location>
        <begin position="1"/>
        <end position="20"/>
    </location>
</feature>
<comment type="caution">
    <text evidence="2">The sequence shown here is derived from an EMBL/GenBank/DDBJ whole genome shotgun (WGS) entry which is preliminary data.</text>
</comment>
<feature type="chain" id="PRO_5001781244" description="Lipoprotein" evidence="1">
    <location>
        <begin position="21"/>
        <end position="521"/>
    </location>
</feature>
<dbReference type="Proteomes" id="UP000028547">
    <property type="component" value="Unassembled WGS sequence"/>
</dbReference>
<dbReference type="AlphaFoldDB" id="A0A084SHH7"/>
<evidence type="ECO:0000256" key="1">
    <source>
        <dbReference type="SAM" id="SignalP"/>
    </source>
</evidence>
<dbReference type="InterPro" id="IPR015943">
    <property type="entry name" value="WD40/YVTN_repeat-like_dom_sf"/>
</dbReference>
<evidence type="ECO:0000313" key="3">
    <source>
        <dbReference type="Proteomes" id="UP000028547"/>
    </source>
</evidence>
<organism evidence="2 3">
    <name type="scientific">Archangium violaceum Cb vi76</name>
    <dbReference type="NCBI Taxonomy" id="1406225"/>
    <lineage>
        <taxon>Bacteria</taxon>
        <taxon>Pseudomonadati</taxon>
        <taxon>Myxococcota</taxon>
        <taxon>Myxococcia</taxon>
        <taxon>Myxococcales</taxon>
        <taxon>Cystobacterineae</taxon>
        <taxon>Archangiaceae</taxon>
        <taxon>Archangium</taxon>
    </lineage>
</organism>
<accession>A0A084SHH7</accession>
<dbReference type="SUPFAM" id="SSF51004">
    <property type="entry name" value="C-terminal (heme d1) domain of cytochrome cd1-nitrite reductase"/>
    <property type="match status" value="1"/>
</dbReference>
<name>A0A084SHH7_9BACT</name>
<keyword evidence="1" id="KW-0732">Signal</keyword>
<dbReference type="Gene3D" id="2.130.10.10">
    <property type="entry name" value="YVTN repeat-like/Quinoprotein amine dehydrogenase"/>
    <property type="match status" value="1"/>
</dbReference>
<reference evidence="2 3" key="1">
    <citation type="submission" date="2014-07" db="EMBL/GenBank/DDBJ databases">
        <title>Draft Genome Sequence of Gephyronic Acid Producer, Cystobacter violaceus Strain Cb vi76.</title>
        <authorList>
            <person name="Stevens D.C."/>
            <person name="Young J."/>
            <person name="Carmichael R."/>
            <person name="Tan J."/>
            <person name="Taylor R.E."/>
        </authorList>
    </citation>
    <scope>NUCLEOTIDE SEQUENCE [LARGE SCALE GENOMIC DNA]</scope>
    <source>
        <strain evidence="2 3">Cb vi76</strain>
    </source>
</reference>
<evidence type="ECO:0000313" key="2">
    <source>
        <dbReference type="EMBL" id="KFA87912.1"/>
    </source>
</evidence>
<dbReference type="InterPro" id="IPR013211">
    <property type="entry name" value="LVIVD"/>
</dbReference>
<sequence>MKWTRRACAVLALGVLPLSACDREPPEPPVTNDVEGDWVDTGRYAACTVRNTTEFACGDLEGFDVSRCDAGSLAGIPGDGIYTMLYRLDAESPGIGAGSFRVSADGSEDSFRGAAPTQRQVDADTFFLSSTRAQSSSVSLRNSVVGCRAEGKRLYGCYVNCRNGKRTSAGTFVAERWEQRAGEAEASGLRRVSESFVEGGMPVDIYVTQGHAYVVSVPDGVERGGLTVFDVSNPEAPVFKTWFSLPNDNYWNGVWAKGNALYVASADSGVVVFDITNPASPQLVKSVSSGQGLLNVHTVFVEGERLYAMSPSPSPRTFIYDIQNPLEPRRLGDYAEVGAGTDPTVGYPHDALAFEGMLYINHWSGGYVMVDVSDPANPRKVGAYKYPYATSHANAVGKFGDRRIAFEGGENWGAHLRVLDVTDPAQPKRLGEYKLEENASIHNMVLKGERLYIAYYHHGVRVLDVSVPESPREVAHYNTFRETDPGRGESFYEGAIGMRVPGDGYVYVIDTSRGLLIFPEL</sequence>
<evidence type="ECO:0008006" key="4">
    <source>
        <dbReference type="Google" id="ProtNLM"/>
    </source>
</evidence>
<proteinExistence type="predicted"/>
<protein>
    <recommendedName>
        <fullName evidence="4">Lipoprotein</fullName>
    </recommendedName>
</protein>
<dbReference type="Pfam" id="PF08309">
    <property type="entry name" value="LVIVD"/>
    <property type="match status" value="4"/>
</dbReference>
<gene>
    <name evidence="2" type="ORF">Q664_44845</name>
</gene>
<dbReference type="InterPro" id="IPR011048">
    <property type="entry name" value="Haem_d1_sf"/>
</dbReference>
<dbReference type="RefSeq" id="WP_043410631.1">
    <property type="nucleotide sequence ID" value="NZ_JPMI01000322.1"/>
</dbReference>
<dbReference type="EMBL" id="JPMI01000322">
    <property type="protein sequence ID" value="KFA87912.1"/>
    <property type="molecule type" value="Genomic_DNA"/>
</dbReference>